<accession>A0AAN9FX89</accession>
<keyword evidence="3" id="KW-1185">Reference proteome</keyword>
<feature type="compositionally biased region" description="Polar residues" evidence="1">
    <location>
        <begin position="458"/>
        <end position="474"/>
    </location>
</feature>
<evidence type="ECO:0000313" key="2">
    <source>
        <dbReference type="EMBL" id="KAK7088428.1"/>
    </source>
</evidence>
<feature type="compositionally biased region" description="Basic and acidic residues" evidence="1">
    <location>
        <begin position="323"/>
        <end position="354"/>
    </location>
</feature>
<feature type="region of interest" description="Disordered" evidence="1">
    <location>
        <begin position="546"/>
        <end position="565"/>
    </location>
</feature>
<sequence length="916" mass="101764">MADNKFKRNQKLQPQSMVAVKLHAVTIADIQLRFCLLDGDSNFIVINDVQKGDCQPLFLGCDVLTGTSDWAKNNGRVHARFARGGLATKLIFSGCRIEGLRKGDEAYFYNVHGLFKVAFEYQSVSFQRHCLHYLTNIWMRTCSGDTPPVLDVAYQVSKQNLIFTSLASPQVHASAELESTPVPCSEETDNFEDDDLQIQSQLSSQVLPQSSSSSTRGDALLTTQQPETNTDPCQSSALVSPKSSCSAQTNVSLISEQQNDSLSLELDFVCGPCMHRAKVLKKRQAVLALAYPAQKVLKLTKSAKRRMKRRRLNKRTGVEDAGDTTRRQECPHEVTNVRKNGSLDRRLSAERQSADDTGTPECSQTDKRMGVEHADDTQRLFIEVECSNKRTDVGKKWSLDKTIGVKYVEETKRPACRNKTPDVQRNRSLEISMVIEGEGDTSRLEGQQEKALTLPDPCQSSDGQMSTCSTQTEDSLMTRQQGDRVQYKCKSCNHKVKVFKRHHALFPYNQVASKPFEQMRSASANNKMSVIVNDTLDNIRHVDDAADPSQHDSQFTEKNGLSLPTSRMTGLVSERKQRETDSQAVLSVSTKGGNQVNTLLNKQMVEACCVARDLAAEEMTTEPSVGKNRQELKTIAGSALSAETSTTSTVQHLDQAGMTQEDQIDSDSVADEVAVDLDCYIPKWIEEANIVKDLLSQVRSIGTLQTCPTRVDNSSTNSVHDCETYLALKNQWDFVLAVLDLLTCCLEHVKSSSVSFLTEVLLMLCSSVENSASYHPALDKWPEHTPLKLSVMTAFSEWLGKEFHRFEPAISQRVTHFKEKHISNISELPCATEVIGQLFPRCMVVLASSWIGLTDLQTAESAEKDHSYGGRRGAVSLAPQNNSNLYPVIQLVLELLNNSLVSGMAHVVYCKLRHAS</sequence>
<feature type="region of interest" description="Disordered" evidence="1">
    <location>
        <begin position="306"/>
        <end position="370"/>
    </location>
</feature>
<reference evidence="2 3" key="1">
    <citation type="submission" date="2024-02" db="EMBL/GenBank/DDBJ databases">
        <title>Chromosome-scale genome assembly of the rough periwinkle Littorina saxatilis.</title>
        <authorList>
            <person name="De Jode A."/>
            <person name="Faria R."/>
            <person name="Formenti G."/>
            <person name="Sims Y."/>
            <person name="Smith T.P."/>
            <person name="Tracey A."/>
            <person name="Wood J.M.D."/>
            <person name="Zagrodzka Z.B."/>
            <person name="Johannesson K."/>
            <person name="Butlin R.K."/>
            <person name="Leder E.H."/>
        </authorList>
    </citation>
    <scope>NUCLEOTIDE SEQUENCE [LARGE SCALE GENOMIC DNA]</scope>
    <source>
        <strain evidence="2">Snail1</strain>
        <tissue evidence="2">Muscle</tissue>
    </source>
</reference>
<dbReference type="AlphaFoldDB" id="A0AAN9FX89"/>
<gene>
    <name evidence="2" type="ORF">V1264_022352</name>
</gene>
<feature type="compositionally biased region" description="Polar residues" evidence="1">
    <location>
        <begin position="551"/>
        <end position="565"/>
    </location>
</feature>
<feature type="region of interest" description="Disordered" evidence="1">
    <location>
        <begin position="453"/>
        <end position="474"/>
    </location>
</feature>
<comment type="caution">
    <text evidence="2">The sequence shown here is derived from an EMBL/GenBank/DDBJ whole genome shotgun (WGS) entry which is preliminary data.</text>
</comment>
<evidence type="ECO:0000313" key="3">
    <source>
        <dbReference type="Proteomes" id="UP001374579"/>
    </source>
</evidence>
<organism evidence="2 3">
    <name type="scientific">Littorina saxatilis</name>
    <dbReference type="NCBI Taxonomy" id="31220"/>
    <lineage>
        <taxon>Eukaryota</taxon>
        <taxon>Metazoa</taxon>
        <taxon>Spiralia</taxon>
        <taxon>Lophotrochozoa</taxon>
        <taxon>Mollusca</taxon>
        <taxon>Gastropoda</taxon>
        <taxon>Caenogastropoda</taxon>
        <taxon>Littorinimorpha</taxon>
        <taxon>Littorinoidea</taxon>
        <taxon>Littorinidae</taxon>
        <taxon>Littorina</taxon>
    </lineage>
</organism>
<dbReference type="Proteomes" id="UP001374579">
    <property type="component" value="Unassembled WGS sequence"/>
</dbReference>
<protein>
    <submittedName>
        <fullName evidence="2">Uncharacterized protein</fullName>
    </submittedName>
</protein>
<name>A0AAN9FX89_9CAEN</name>
<dbReference type="EMBL" id="JBAMIC010004070">
    <property type="protein sequence ID" value="KAK7088428.1"/>
    <property type="molecule type" value="Genomic_DNA"/>
</dbReference>
<evidence type="ECO:0000256" key="1">
    <source>
        <dbReference type="SAM" id="MobiDB-lite"/>
    </source>
</evidence>
<proteinExistence type="predicted"/>